<evidence type="ECO:0000313" key="8">
    <source>
        <dbReference type="EMBL" id="OAA72920.1"/>
    </source>
</evidence>
<dbReference type="PROSITE" id="PS00107">
    <property type="entry name" value="PROTEIN_KINASE_ATP"/>
    <property type="match status" value="1"/>
</dbReference>
<dbReference type="PANTHER" id="PTHR11042">
    <property type="entry name" value="EUKARYOTIC TRANSLATION INITIATION FACTOR 2-ALPHA KINASE EIF2-ALPHA KINASE -RELATED"/>
    <property type="match status" value="1"/>
</dbReference>
<dbReference type="AlphaFoldDB" id="A0A168DRF9"/>
<dbReference type="Gene3D" id="3.30.200.20">
    <property type="entry name" value="Phosphorylase Kinase, domain 1"/>
    <property type="match status" value="1"/>
</dbReference>
<dbReference type="GO" id="GO:0005634">
    <property type="term" value="C:nucleus"/>
    <property type="evidence" value="ECO:0007669"/>
    <property type="project" value="TreeGrafter"/>
</dbReference>
<dbReference type="Proteomes" id="UP000076881">
    <property type="component" value="Unassembled WGS sequence"/>
</dbReference>
<feature type="binding site" evidence="6">
    <location>
        <position position="256"/>
    </location>
    <ligand>
        <name>ATP</name>
        <dbReference type="ChEBI" id="CHEBI:30616"/>
    </ligand>
</feature>
<dbReference type="SMART" id="SM00220">
    <property type="entry name" value="S_TKc"/>
    <property type="match status" value="1"/>
</dbReference>
<keyword evidence="9" id="KW-1185">Reference proteome</keyword>
<evidence type="ECO:0000256" key="6">
    <source>
        <dbReference type="PROSITE-ProRule" id="PRU10141"/>
    </source>
</evidence>
<dbReference type="SUPFAM" id="SSF56112">
    <property type="entry name" value="Protein kinase-like (PK-like)"/>
    <property type="match status" value="1"/>
</dbReference>
<reference evidence="8 9" key="1">
    <citation type="journal article" date="2016" name="Genome Biol. Evol.">
        <title>Divergent and convergent evolution of fungal pathogenicity.</title>
        <authorList>
            <person name="Shang Y."/>
            <person name="Xiao G."/>
            <person name="Zheng P."/>
            <person name="Cen K."/>
            <person name="Zhan S."/>
            <person name="Wang C."/>
        </authorList>
    </citation>
    <scope>NUCLEOTIDE SEQUENCE [LARGE SCALE GENOMIC DNA]</scope>
    <source>
        <strain evidence="8 9">RCEF 1005</strain>
    </source>
</reference>
<evidence type="ECO:0000256" key="4">
    <source>
        <dbReference type="ARBA" id="ARBA00022840"/>
    </source>
</evidence>
<name>A0A168DRF9_CORDF</name>
<proteinExistence type="inferred from homology"/>
<evidence type="ECO:0000256" key="5">
    <source>
        <dbReference type="ARBA" id="ARBA00037982"/>
    </source>
</evidence>
<accession>A0A168DRF9</accession>
<organism evidence="8 9">
    <name type="scientific">Akanthomyces lecanii RCEF 1005</name>
    <dbReference type="NCBI Taxonomy" id="1081108"/>
    <lineage>
        <taxon>Eukaryota</taxon>
        <taxon>Fungi</taxon>
        <taxon>Dikarya</taxon>
        <taxon>Ascomycota</taxon>
        <taxon>Pezizomycotina</taxon>
        <taxon>Sordariomycetes</taxon>
        <taxon>Hypocreomycetidae</taxon>
        <taxon>Hypocreales</taxon>
        <taxon>Cordycipitaceae</taxon>
        <taxon>Akanthomyces</taxon>
        <taxon>Cordyceps confragosa</taxon>
    </lineage>
</organism>
<dbReference type="InterPro" id="IPR008271">
    <property type="entry name" value="Ser/Thr_kinase_AS"/>
</dbReference>
<comment type="similarity">
    <text evidence="5">Belongs to the protein kinase superfamily. Ser/Thr protein kinase family. GCN2 subfamily.</text>
</comment>
<dbReference type="CDD" id="cd00180">
    <property type="entry name" value="PKc"/>
    <property type="match status" value="1"/>
</dbReference>
<dbReference type="PROSITE" id="PS50011">
    <property type="entry name" value="PROTEIN_KINASE_DOM"/>
    <property type="match status" value="1"/>
</dbReference>
<keyword evidence="2 6" id="KW-0547">Nucleotide-binding</keyword>
<dbReference type="OrthoDB" id="4062651at2759"/>
<evidence type="ECO:0000256" key="1">
    <source>
        <dbReference type="ARBA" id="ARBA00022679"/>
    </source>
</evidence>
<evidence type="ECO:0000313" key="9">
    <source>
        <dbReference type="Proteomes" id="UP000076881"/>
    </source>
</evidence>
<dbReference type="STRING" id="1081108.A0A168DRF9"/>
<dbReference type="EMBL" id="AZHF01000007">
    <property type="protein sequence ID" value="OAA72920.1"/>
    <property type="molecule type" value="Genomic_DNA"/>
</dbReference>
<dbReference type="GO" id="GO:0005524">
    <property type="term" value="F:ATP binding"/>
    <property type="evidence" value="ECO:0007669"/>
    <property type="project" value="UniProtKB-UniRule"/>
</dbReference>
<dbReference type="GO" id="GO:0004672">
    <property type="term" value="F:protein kinase activity"/>
    <property type="evidence" value="ECO:0007669"/>
    <property type="project" value="InterPro"/>
</dbReference>
<feature type="domain" description="Protein kinase" evidence="7">
    <location>
        <begin position="227"/>
        <end position="516"/>
    </location>
</feature>
<dbReference type="GO" id="GO:0005737">
    <property type="term" value="C:cytoplasm"/>
    <property type="evidence" value="ECO:0007669"/>
    <property type="project" value="TreeGrafter"/>
</dbReference>
<dbReference type="PROSITE" id="PS00108">
    <property type="entry name" value="PROTEIN_KINASE_ST"/>
    <property type="match status" value="1"/>
</dbReference>
<dbReference type="InterPro" id="IPR050339">
    <property type="entry name" value="CC_SR_Kinase"/>
</dbReference>
<evidence type="ECO:0000256" key="2">
    <source>
        <dbReference type="ARBA" id="ARBA00022741"/>
    </source>
</evidence>
<gene>
    <name evidence="8" type="ORF">LEL_08704</name>
</gene>
<keyword evidence="1" id="KW-0808">Transferase</keyword>
<dbReference type="InterPro" id="IPR000719">
    <property type="entry name" value="Prot_kinase_dom"/>
</dbReference>
<keyword evidence="3 8" id="KW-0418">Kinase</keyword>
<dbReference type="InterPro" id="IPR011009">
    <property type="entry name" value="Kinase-like_dom_sf"/>
</dbReference>
<dbReference type="InterPro" id="IPR017441">
    <property type="entry name" value="Protein_kinase_ATP_BS"/>
</dbReference>
<dbReference type="Gene3D" id="1.10.510.10">
    <property type="entry name" value="Transferase(Phosphotransferase) domain 1"/>
    <property type="match status" value="1"/>
</dbReference>
<comment type="caution">
    <text evidence="8">The sequence shown here is derived from an EMBL/GenBank/DDBJ whole genome shotgun (WGS) entry which is preliminary data.</text>
</comment>
<evidence type="ECO:0000259" key="7">
    <source>
        <dbReference type="PROSITE" id="PS50011"/>
    </source>
</evidence>
<sequence length="523" mass="59153">MDSDNADSFCLFSLKPANRPAGDTVRRLCRGRARKLTFRTDQVSPNFPRAIAALGNVPGSDDVLLRPYGVLGYVLGMNAEAKLTRADHGRTQCYFVMTPVGDLMLCDIPDTPPTILSACNDADQVVPQYVLRWPGDNCVLPMCADLTFMISFSSGELFKFRWEVGLHWDNVRTTREALSRQYAWRAASLGAQGPSFPISGRGIVEPKTQLTPAIDDEPISKLVVKETHKYRLIGEGWSSFVHHAVDIRDGREYAVKSINMVKVNEEWNKLVAAAVQFKLEVESLAVLHHPNIIKVIHSQGWSNERPVEVFMTLYHGNATSLVRKHRCDKRVSTENSRHFPRFLIDCLGALDHLHRKDLVHRDVKLANILFARTPAGLEFALSDFGVATLDDDAEGHYGDRIYTPPELADRKGKATSASDMYGFGIAILEFLGVVCRDCYYVGERKWRARMRASDYRGRYQDFAFPRESHFCYARIQYLREHSRISSTVKRMLEPEPGVRPSAEAALVELANYYEFNIPAHIWP</sequence>
<keyword evidence="4 6" id="KW-0067">ATP-binding</keyword>
<protein>
    <submittedName>
        <fullName evidence="8">Protein kinase-like domain protein</fullName>
    </submittedName>
</protein>
<evidence type="ECO:0000256" key="3">
    <source>
        <dbReference type="ARBA" id="ARBA00022777"/>
    </source>
</evidence>
<dbReference type="Pfam" id="PF00069">
    <property type="entry name" value="Pkinase"/>
    <property type="match status" value="1"/>
</dbReference>